<evidence type="ECO:0000256" key="2">
    <source>
        <dbReference type="ARBA" id="ARBA00022679"/>
    </source>
</evidence>
<reference evidence="4 5" key="1">
    <citation type="submission" date="2019-07" db="EMBL/GenBank/DDBJ databases">
        <title>Quadrisphaera sp. strain DD2A genome sequencing and assembly.</title>
        <authorList>
            <person name="Kim I."/>
        </authorList>
    </citation>
    <scope>NUCLEOTIDE SEQUENCE [LARGE SCALE GENOMIC DNA]</scope>
    <source>
        <strain evidence="4 5">DD2A</strain>
    </source>
</reference>
<evidence type="ECO:0000256" key="1">
    <source>
        <dbReference type="ARBA" id="ARBA00022676"/>
    </source>
</evidence>
<gene>
    <name evidence="4" type="ORF">FMM08_09910</name>
</gene>
<keyword evidence="5" id="KW-1185">Reference proteome</keyword>
<protein>
    <submittedName>
        <fullName evidence="4">Glycosyltransferase</fullName>
    </submittedName>
</protein>
<feature type="domain" description="Glycosyltransferase subfamily 4-like N-terminal" evidence="3">
    <location>
        <begin position="27"/>
        <end position="183"/>
    </location>
</feature>
<dbReference type="EMBL" id="VKAC01000005">
    <property type="protein sequence ID" value="TXR56404.1"/>
    <property type="molecule type" value="Genomic_DNA"/>
</dbReference>
<organism evidence="4 5">
    <name type="scientific">Quadrisphaera setariae</name>
    <dbReference type="NCBI Taxonomy" id="2593304"/>
    <lineage>
        <taxon>Bacteria</taxon>
        <taxon>Bacillati</taxon>
        <taxon>Actinomycetota</taxon>
        <taxon>Actinomycetes</taxon>
        <taxon>Kineosporiales</taxon>
        <taxon>Kineosporiaceae</taxon>
        <taxon>Quadrisphaera</taxon>
    </lineage>
</organism>
<sequence length="404" mass="41728">MIPVSDAAGAAPRPPRTLMVADALFRTGATRVVLSLLERWGPGCAQLAVLQAPEGASLLAPGPHVLVLHLAGAGQRMRASAVPSLVRLVRLARRHEVVLATSEIGPGVVLAWLAARLARRPFVVSVHADLEDALSEWVPAPARPLLRLVHRRADAAVCIDAGVVAPVLANGLPPQRLHVVRNGVDLAAVRAAAAAPALLPSPHQDDDGDAAGRRVPVVVATGRLAPQKGYDLLLRAHADVVRRVPHRLRVLNDGPERAALLALAEQLGVVESVSFEGAVDSPLPEVARADLFCLPSRHEGLPLALIEAVALGVPCLASESSAGVREVLDGGRSGELVPVGDVPALAAALEAHLRDPAPLAAKAAAGLRHVEQFDVGVMAEGWARALSSATTAGRTSGTRGPGGG</sequence>
<dbReference type="Pfam" id="PF13692">
    <property type="entry name" value="Glyco_trans_1_4"/>
    <property type="match status" value="1"/>
</dbReference>
<comment type="caution">
    <text evidence="4">The sequence shown here is derived from an EMBL/GenBank/DDBJ whole genome shotgun (WGS) entry which is preliminary data.</text>
</comment>
<dbReference type="CDD" id="cd03811">
    <property type="entry name" value="GT4_GT28_WabH-like"/>
    <property type="match status" value="1"/>
</dbReference>
<dbReference type="Proteomes" id="UP000321234">
    <property type="component" value="Unassembled WGS sequence"/>
</dbReference>
<evidence type="ECO:0000313" key="5">
    <source>
        <dbReference type="Proteomes" id="UP000321234"/>
    </source>
</evidence>
<keyword evidence="2 4" id="KW-0808">Transferase</keyword>
<dbReference type="GO" id="GO:0016757">
    <property type="term" value="F:glycosyltransferase activity"/>
    <property type="evidence" value="ECO:0007669"/>
    <property type="project" value="UniProtKB-KW"/>
</dbReference>
<dbReference type="PANTHER" id="PTHR12526:SF510">
    <property type="entry name" value="D-INOSITOL 3-PHOSPHATE GLYCOSYLTRANSFERASE"/>
    <property type="match status" value="1"/>
</dbReference>
<evidence type="ECO:0000313" key="4">
    <source>
        <dbReference type="EMBL" id="TXR56404.1"/>
    </source>
</evidence>
<dbReference type="InterPro" id="IPR028098">
    <property type="entry name" value="Glyco_trans_4-like_N"/>
</dbReference>
<dbReference type="OrthoDB" id="570545at2"/>
<dbReference type="AlphaFoldDB" id="A0A5C8ZFW4"/>
<dbReference type="Gene3D" id="3.40.50.2000">
    <property type="entry name" value="Glycogen Phosphorylase B"/>
    <property type="match status" value="2"/>
</dbReference>
<keyword evidence="1" id="KW-0328">Glycosyltransferase</keyword>
<dbReference type="SUPFAM" id="SSF53756">
    <property type="entry name" value="UDP-Glycosyltransferase/glycogen phosphorylase"/>
    <property type="match status" value="1"/>
</dbReference>
<accession>A0A5C8ZFW4</accession>
<dbReference type="PANTHER" id="PTHR12526">
    <property type="entry name" value="GLYCOSYLTRANSFERASE"/>
    <property type="match status" value="1"/>
</dbReference>
<name>A0A5C8ZFW4_9ACTN</name>
<proteinExistence type="predicted"/>
<evidence type="ECO:0000259" key="3">
    <source>
        <dbReference type="Pfam" id="PF13579"/>
    </source>
</evidence>
<dbReference type="Pfam" id="PF13579">
    <property type="entry name" value="Glyco_trans_4_4"/>
    <property type="match status" value="1"/>
</dbReference>